<dbReference type="RefSeq" id="WP_147927727.1">
    <property type="nucleotide sequence ID" value="NZ_VKAC01000011.1"/>
</dbReference>
<name>A0A5C8Z7S6_9ACTN</name>
<keyword evidence="7" id="KW-1185">Reference proteome</keyword>
<dbReference type="Pfam" id="PF01081">
    <property type="entry name" value="Aldolase"/>
    <property type="match status" value="1"/>
</dbReference>
<accession>A0A5C8Z7S6</accession>
<dbReference type="EC" id="4.1.2.14" evidence="6"/>
<dbReference type="CDD" id="cd00452">
    <property type="entry name" value="KDPG_aldolase"/>
    <property type="match status" value="1"/>
</dbReference>
<dbReference type="SUPFAM" id="SSF51569">
    <property type="entry name" value="Aldolase"/>
    <property type="match status" value="1"/>
</dbReference>
<keyword evidence="5" id="KW-0119">Carbohydrate metabolism</keyword>
<comment type="similarity">
    <text evidence="2">Belongs to the KHG/KDPG aldolase family.</text>
</comment>
<dbReference type="EC" id="4.1.3.16" evidence="6"/>
<dbReference type="Gene3D" id="3.20.20.70">
    <property type="entry name" value="Aldolase class I"/>
    <property type="match status" value="1"/>
</dbReference>
<dbReference type="AlphaFoldDB" id="A0A5C8Z7S6"/>
<dbReference type="Proteomes" id="UP000321234">
    <property type="component" value="Unassembled WGS sequence"/>
</dbReference>
<comment type="caution">
    <text evidence="6">The sequence shown here is derived from an EMBL/GenBank/DDBJ whole genome shotgun (WGS) entry which is preliminary data.</text>
</comment>
<dbReference type="PANTHER" id="PTHR30246:SF1">
    <property type="entry name" value="2-DEHYDRO-3-DEOXY-6-PHOSPHOGALACTONATE ALDOLASE-RELATED"/>
    <property type="match status" value="1"/>
</dbReference>
<evidence type="ECO:0000256" key="4">
    <source>
        <dbReference type="ARBA" id="ARBA00023239"/>
    </source>
</evidence>
<sequence>MTQQLHQRPPRAAGGAIGALAAAEDLRDALARCPLLPVVVVGERTDGAALGAALVAGGLTAAEVVLRTPAALRVLAELAPTQGLLVGAGTVVDPEQVEQVAQAGAAFVVSPGHDPDVVSRAFALGVPAVPGVSTATEVQLARRAGLRLLKVFPAGAVGGTGLLAGLAGPFPDVSFVPTGGIGEADLGGYLALGSVAGVGGSWCVPAALVAQVTGGGEASATAAAELAARVATAVAACRAARP</sequence>
<dbReference type="InterPro" id="IPR000887">
    <property type="entry name" value="Aldlse_KDPG_KHG"/>
</dbReference>
<dbReference type="GO" id="GO:0008700">
    <property type="term" value="F:(R,S)-4-hydroxy-2-oxoglutarate aldolase activity"/>
    <property type="evidence" value="ECO:0007669"/>
    <property type="project" value="UniProtKB-EC"/>
</dbReference>
<evidence type="ECO:0000313" key="7">
    <source>
        <dbReference type="Proteomes" id="UP000321234"/>
    </source>
</evidence>
<evidence type="ECO:0000256" key="2">
    <source>
        <dbReference type="ARBA" id="ARBA00006906"/>
    </source>
</evidence>
<dbReference type="EMBL" id="VKAC01000011">
    <property type="protein sequence ID" value="TXR52960.1"/>
    <property type="molecule type" value="Genomic_DNA"/>
</dbReference>
<dbReference type="InterPro" id="IPR013785">
    <property type="entry name" value="Aldolase_TIM"/>
</dbReference>
<proteinExistence type="inferred from homology"/>
<evidence type="ECO:0000313" key="6">
    <source>
        <dbReference type="EMBL" id="TXR52960.1"/>
    </source>
</evidence>
<protein>
    <submittedName>
        <fullName evidence="6">Bifunctional 4-hydroxy-2-oxoglutarate aldolase/2-dehydro-3-deoxy-phosphogluconate aldolase</fullName>
        <ecNumber evidence="6">4.1.2.14</ecNumber>
        <ecNumber evidence="6">4.1.3.16</ecNumber>
    </submittedName>
</protein>
<dbReference type="PANTHER" id="PTHR30246">
    <property type="entry name" value="2-KETO-3-DEOXY-6-PHOSPHOGLUCONATE ALDOLASE"/>
    <property type="match status" value="1"/>
</dbReference>
<keyword evidence="4 6" id="KW-0456">Lyase</keyword>
<reference evidence="6 7" key="1">
    <citation type="submission" date="2019-07" db="EMBL/GenBank/DDBJ databases">
        <title>Quadrisphaera sp. strain DD2A genome sequencing and assembly.</title>
        <authorList>
            <person name="Kim I."/>
        </authorList>
    </citation>
    <scope>NUCLEOTIDE SEQUENCE [LARGE SCALE GENOMIC DNA]</scope>
    <source>
        <strain evidence="6 7">DD2A</strain>
    </source>
</reference>
<comment type="subunit">
    <text evidence="3">Homotrimer.</text>
</comment>
<dbReference type="OrthoDB" id="9805177at2"/>
<organism evidence="6 7">
    <name type="scientific">Quadrisphaera setariae</name>
    <dbReference type="NCBI Taxonomy" id="2593304"/>
    <lineage>
        <taxon>Bacteria</taxon>
        <taxon>Bacillati</taxon>
        <taxon>Actinomycetota</taxon>
        <taxon>Actinomycetes</taxon>
        <taxon>Kineosporiales</taxon>
        <taxon>Kineosporiaceae</taxon>
        <taxon>Quadrisphaera</taxon>
    </lineage>
</organism>
<dbReference type="NCBIfam" id="TIGR01182">
    <property type="entry name" value="eda"/>
    <property type="match status" value="1"/>
</dbReference>
<evidence type="ECO:0000256" key="3">
    <source>
        <dbReference type="ARBA" id="ARBA00011233"/>
    </source>
</evidence>
<gene>
    <name evidence="6" type="primary">eda</name>
    <name evidence="6" type="ORF">FMM08_17935</name>
</gene>
<dbReference type="GO" id="GO:0008675">
    <property type="term" value="F:2-dehydro-3-deoxy-phosphogluconate aldolase activity"/>
    <property type="evidence" value="ECO:0007669"/>
    <property type="project" value="UniProtKB-EC"/>
</dbReference>
<evidence type="ECO:0000256" key="1">
    <source>
        <dbReference type="ARBA" id="ARBA00004761"/>
    </source>
</evidence>
<evidence type="ECO:0000256" key="5">
    <source>
        <dbReference type="ARBA" id="ARBA00023277"/>
    </source>
</evidence>
<comment type="pathway">
    <text evidence="1">Carbohydrate acid metabolism.</text>
</comment>